<protein>
    <submittedName>
        <fullName evidence="4">Toxic anion resistance protein</fullName>
    </submittedName>
</protein>
<dbReference type="InterPro" id="IPR008863">
    <property type="entry name" value="Toxic_anion-R_TelA"/>
</dbReference>
<feature type="region of interest" description="Disordered" evidence="3">
    <location>
        <begin position="1"/>
        <end position="28"/>
    </location>
</feature>
<dbReference type="EMBL" id="JARRAF010000051">
    <property type="protein sequence ID" value="MDK2126785.1"/>
    <property type="molecule type" value="Genomic_DNA"/>
</dbReference>
<comment type="caution">
    <text evidence="4">The sequence shown here is derived from an EMBL/GenBank/DDBJ whole genome shotgun (WGS) entry which is preliminary data.</text>
</comment>
<dbReference type="Proteomes" id="UP001172778">
    <property type="component" value="Unassembled WGS sequence"/>
</dbReference>
<accession>A0ABT7E3A7</accession>
<keyword evidence="5" id="KW-1185">Reference proteome</keyword>
<proteinExistence type="inferred from homology"/>
<comment type="similarity">
    <text evidence="1">Belongs to the TelA family.</text>
</comment>
<dbReference type="PANTHER" id="PTHR38432">
    <property type="entry name" value="TELA-LIKE PROTEIN SAOUHSC_01408"/>
    <property type="match status" value="1"/>
</dbReference>
<sequence>MTTSPTSLTPPENLTLNPPEVVAPPAPVQSNDMVPLKPEQLSRVNTQLDGFVQSLLTEDLESQSFKEKLDSAFRLGRKEIADSSMLSGHFMEKNFKGAEDSPAFKTIQELREQFEELNPKNEGNLLEPAKLFGLIPFGDKLKRYFRKYESAADQIKTLMTDLNEAQDEVRRDAAEIETAKTRLWESMQKLKMAIAFAEQLDARIKEEVDRLKPTDPQRSRALEQEVLFYARQNVQDMYTQQQVNVFGYLAMETLKKTARELIIGCDRVATTGMSALAVAQTVARATGNQVQVMNMLKGVNDSIGDLLDGTARQLEQHVQRTGEMAAQPLIGMEKLQSMFDQTFRAMDAMDNFRSAAIDSMGKNIGTMKGMLEKAEAHINRSKVGAEAGRQAMQKLDDGGGVAL</sequence>
<evidence type="ECO:0000256" key="2">
    <source>
        <dbReference type="SAM" id="Coils"/>
    </source>
</evidence>
<organism evidence="4 5">
    <name type="scientific">Parachitinimonas caeni</name>
    <dbReference type="NCBI Taxonomy" id="3031301"/>
    <lineage>
        <taxon>Bacteria</taxon>
        <taxon>Pseudomonadati</taxon>
        <taxon>Pseudomonadota</taxon>
        <taxon>Betaproteobacteria</taxon>
        <taxon>Neisseriales</taxon>
        <taxon>Chitinibacteraceae</taxon>
        <taxon>Parachitinimonas</taxon>
    </lineage>
</organism>
<dbReference type="Pfam" id="PF05816">
    <property type="entry name" value="TelA"/>
    <property type="match status" value="1"/>
</dbReference>
<evidence type="ECO:0000313" key="4">
    <source>
        <dbReference type="EMBL" id="MDK2126785.1"/>
    </source>
</evidence>
<dbReference type="RefSeq" id="WP_284103107.1">
    <property type="nucleotide sequence ID" value="NZ_JARRAF010000051.1"/>
</dbReference>
<reference evidence="4" key="1">
    <citation type="submission" date="2023-03" db="EMBL/GenBank/DDBJ databases">
        <title>Chitinimonas shenzhenensis gen. nov., sp. nov., a novel member of family Burkholderiaceae isolated from activated sludge collected in Shen Zhen, China.</title>
        <authorList>
            <person name="Wang X."/>
        </authorList>
    </citation>
    <scope>NUCLEOTIDE SEQUENCE</scope>
    <source>
        <strain evidence="4">DQS-5</strain>
    </source>
</reference>
<dbReference type="PANTHER" id="PTHR38432:SF1">
    <property type="entry name" value="TELA-LIKE PROTEIN SAOUHSC_01408"/>
    <property type="match status" value="1"/>
</dbReference>
<keyword evidence="2" id="KW-0175">Coiled coil</keyword>
<name>A0ABT7E3A7_9NEIS</name>
<feature type="coiled-coil region" evidence="2">
    <location>
        <begin position="148"/>
        <end position="182"/>
    </location>
</feature>
<evidence type="ECO:0000256" key="3">
    <source>
        <dbReference type="SAM" id="MobiDB-lite"/>
    </source>
</evidence>
<evidence type="ECO:0000313" key="5">
    <source>
        <dbReference type="Proteomes" id="UP001172778"/>
    </source>
</evidence>
<feature type="compositionally biased region" description="Low complexity" evidence="3">
    <location>
        <begin position="1"/>
        <end position="20"/>
    </location>
</feature>
<gene>
    <name evidence="4" type="ORF">PZA18_22315</name>
</gene>
<evidence type="ECO:0000256" key="1">
    <source>
        <dbReference type="ARBA" id="ARBA00005541"/>
    </source>
</evidence>